<dbReference type="Pfam" id="PF13299">
    <property type="entry name" value="CPSF100_C"/>
    <property type="match status" value="1"/>
</dbReference>
<feature type="domain" description="Zn-dependent metallo-hydrolase RNA specificity" evidence="7">
    <location>
        <begin position="303"/>
        <end position="353"/>
    </location>
</feature>
<dbReference type="Proteomes" id="UP000681967">
    <property type="component" value="Unassembled WGS sequence"/>
</dbReference>
<dbReference type="AlphaFoldDB" id="A0A8S2TLP3"/>
<evidence type="ECO:0000259" key="8">
    <source>
        <dbReference type="Pfam" id="PF10996"/>
    </source>
</evidence>
<name>A0A8S2TLP3_9BILA</name>
<evidence type="ECO:0000256" key="3">
    <source>
        <dbReference type="ARBA" id="ARBA00022664"/>
    </source>
</evidence>
<dbReference type="InterPro" id="IPR025069">
    <property type="entry name" value="Cpsf2_C"/>
</dbReference>
<dbReference type="Pfam" id="PF07521">
    <property type="entry name" value="RMMBL"/>
    <property type="match status" value="1"/>
</dbReference>
<dbReference type="InterPro" id="IPR022712">
    <property type="entry name" value="Beta_Casp"/>
</dbReference>
<dbReference type="InterPro" id="IPR027075">
    <property type="entry name" value="CPSF2"/>
</dbReference>
<dbReference type="PANTHER" id="PTHR45922">
    <property type="entry name" value="CLEAVAGE AND POLYADENYLATION SPECIFICITY FACTOR SUBUNIT 2"/>
    <property type="match status" value="1"/>
</dbReference>
<evidence type="ECO:0000256" key="5">
    <source>
        <dbReference type="RuleBase" id="RU365006"/>
    </source>
</evidence>
<proteinExistence type="inferred from homology"/>
<feature type="region of interest" description="Disordered" evidence="6">
    <location>
        <begin position="122"/>
        <end position="153"/>
    </location>
</feature>
<dbReference type="GO" id="GO:0006398">
    <property type="term" value="P:mRNA 3'-end processing by stem-loop binding and cleavage"/>
    <property type="evidence" value="ECO:0007669"/>
    <property type="project" value="InterPro"/>
</dbReference>
<protein>
    <recommendedName>
        <fullName evidence="5">Cleavage and polyadenylation specificity factor subunit 2</fullName>
    </recommendedName>
    <alternativeName>
        <fullName evidence="5">Cleavage and polyadenylation specificity factor 100 kDa subunit</fullName>
    </alternativeName>
</protein>
<feature type="domain" description="Cleavage and polyadenylation specificity factor 2 C-terminal" evidence="9">
    <location>
        <begin position="382"/>
        <end position="520"/>
    </location>
</feature>
<comment type="similarity">
    <text evidence="2 5">Belongs to the metallo-beta-lactamase superfamily. RNA-metabolizing metallo-beta-lactamase-like family. CPSF2/YSH1 subfamily.</text>
</comment>
<reference evidence="11" key="1">
    <citation type="submission" date="2021-02" db="EMBL/GenBank/DDBJ databases">
        <authorList>
            <person name="Nowell W R."/>
        </authorList>
    </citation>
    <scope>NUCLEOTIDE SEQUENCE</scope>
</reference>
<evidence type="ECO:0000256" key="4">
    <source>
        <dbReference type="ARBA" id="ARBA00023242"/>
    </source>
</evidence>
<evidence type="ECO:0000313" key="10">
    <source>
        <dbReference type="EMBL" id="CAF4228803.1"/>
    </source>
</evidence>
<dbReference type="Pfam" id="PF10996">
    <property type="entry name" value="Beta-Casp"/>
    <property type="match status" value="1"/>
</dbReference>
<dbReference type="GO" id="GO:0005847">
    <property type="term" value="C:mRNA cleavage and polyadenylation specificity factor complex"/>
    <property type="evidence" value="ECO:0007669"/>
    <property type="project" value="InterPro"/>
</dbReference>
<evidence type="ECO:0000313" key="11">
    <source>
        <dbReference type="EMBL" id="CAF4296772.1"/>
    </source>
</evidence>
<evidence type="ECO:0000259" key="9">
    <source>
        <dbReference type="Pfam" id="PF13299"/>
    </source>
</evidence>
<organism evidence="11 12">
    <name type="scientific">Rotaria magnacalcarata</name>
    <dbReference type="NCBI Taxonomy" id="392030"/>
    <lineage>
        <taxon>Eukaryota</taxon>
        <taxon>Metazoa</taxon>
        <taxon>Spiralia</taxon>
        <taxon>Gnathifera</taxon>
        <taxon>Rotifera</taxon>
        <taxon>Eurotatoria</taxon>
        <taxon>Bdelloidea</taxon>
        <taxon>Philodinida</taxon>
        <taxon>Philodinidae</taxon>
        <taxon>Rotaria</taxon>
    </lineage>
</organism>
<evidence type="ECO:0000259" key="7">
    <source>
        <dbReference type="Pfam" id="PF07521"/>
    </source>
</evidence>
<keyword evidence="3 5" id="KW-0507">mRNA processing</keyword>
<sequence length="523" mass="58910">LSELDKIRAPKVVLASQPDLESGFARDLFIQWVENDKNSIILTTRTCPGTLARELIDKPNLTSIEVEVRRKVPLEGAELEEYMERQRILNEENAAKAQAEKKKARKLSKRSVDDEVRIVVDVAPDDFAEEEEEEDDDDDDDDENQVNNKSKSSVADTIIDTGLADDVKASPLLTPSANRLATLSPFAPKRKGFAMFPYKEEKYACDDYGEIINPNDYMIVETKPSVASDFSPMNFGDSDERHPSSELMDITNNTNLAPDMMAMMIQQAPGVIPNNPSQHPLIQQVQHQPSSIPYKTIRDKRELKINAKVIYVDFEARSDRESIEKLLNQIKPKNLIFIHGTQDCIEQLEKYCTVKQIVQGRIFSPRVGEIVDATTERNLYQIKLKDSLLSSITFSKTRDVDVAWVDGVISHGGPPPATPLGTTTFTTVGQANTEWYLNPVSREVKDQMPPHPCVFVNEPKLLNLKMILIQQHGLKAEFVGGVLTCEDTVAIKRNETGKIILEGALSDTYYKVRRILYDQYAIL</sequence>
<feature type="non-terminal residue" evidence="11">
    <location>
        <position position="523"/>
    </location>
</feature>
<feature type="domain" description="Beta-Casp" evidence="8">
    <location>
        <begin position="6"/>
        <end position="55"/>
    </location>
</feature>
<evidence type="ECO:0000256" key="1">
    <source>
        <dbReference type="ARBA" id="ARBA00004123"/>
    </source>
</evidence>
<evidence type="ECO:0000313" key="12">
    <source>
        <dbReference type="Proteomes" id="UP000681967"/>
    </source>
</evidence>
<comment type="subcellular location">
    <subcellularLocation>
        <location evidence="1 5">Nucleus</location>
    </subcellularLocation>
</comment>
<keyword evidence="5" id="KW-0694">RNA-binding</keyword>
<dbReference type="Proteomes" id="UP000681720">
    <property type="component" value="Unassembled WGS sequence"/>
</dbReference>
<comment type="caution">
    <text evidence="11">The sequence shown here is derived from an EMBL/GenBank/DDBJ whole genome shotgun (WGS) entry which is preliminary data.</text>
</comment>
<dbReference type="InterPro" id="IPR011108">
    <property type="entry name" value="RMMBL"/>
</dbReference>
<dbReference type="GO" id="GO:0003723">
    <property type="term" value="F:RNA binding"/>
    <property type="evidence" value="ECO:0007669"/>
    <property type="project" value="UniProtKB-KW"/>
</dbReference>
<dbReference type="SUPFAM" id="SSF56281">
    <property type="entry name" value="Metallo-hydrolase/oxidoreductase"/>
    <property type="match status" value="1"/>
</dbReference>
<dbReference type="InterPro" id="IPR036866">
    <property type="entry name" value="RibonucZ/Hydroxyglut_hydro"/>
</dbReference>
<dbReference type="EMBL" id="CAJOBJ010023387">
    <property type="protein sequence ID" value="CAF4228803.1"/>
    <property type="molecule type" value="Genomic_DNA"/>
</dbReference>
<keyword evidence="4 5" id="KW-0539">Nucleus</keyword>
<accession>A0A8S2TLP3</accession>
<evidence type="ECO:0000256" key="6">
    <source>
        <dbReference type="SAM" id="MobiDB-lite"/>
    </source>
</evidence>
<evidence type="ECO:0000256" key="2">
    <source>
        <dbReference type="ARBA" id="ARBA00010624"/>
    </source>
</evidence>
<feature type="compositionally biased region" description="Acidic residues" evidence="6">
    <location>
        <begin position="123"/>
        <end position="144"/>
    </location>
</feature>
<dbReference type="Gene3D" id="3.40.50.10890">
    <property type="match status" value="1"/>
</dbReference>
<gene>
    <name evidence="11" type="ORF">BYL167_LOCUS27322</name>
    <name evidence="10" type="ORF">GIL414_LOCUS22743</name>
</gene>
<dbReference type="EMBL" id="CAJOBH010034816">
    <property type="protein sequence ID" value="CAF4296772.1"/>
    <property type="molecule type" value="Genomic_DNA"/>
</dbReference>
<dbReference type="PANTHER" id="PTHR45922:SF1">
    <property type="entry name" value="CLEAVAGE AND POLYADENYLATION SPECIFICITY FACTOR SUBUNIT 2"/>
    <property type="match status" value="1"/>
</dbReference>